<accession>A0A0B6Y9V5</accession>
<evidence type="ECO:0008006" key="2">
    <source>
        <dbReference type="Google" id="ProtNLM"/>
    </source>
</evidence>
<name>A0A0B6Y9V5_9EUPU</name>
<sequence>MATNDLSVALVETNSHPLGVQLVNSKRTNKFSDASDIVELASAIQKADEFTKVNVGSKLTVIAQQIQHLQEQARKILEDARRDAALHHAACNLVKKTGTIYYLYKREHGQSYLSIVSPQEWGASCPHEFLGGFRLEYDHSWTPIADLAKKDEENEFIQTIYNKHMAIAAATAGEDSLLMRKSGSQIVDVTKSVDLIK</sequence>
<dbReference type="PANTHER" id="PTHR14553:SF1">
    <property type="entry name" value="SIMILAR TO CHROMOSOME 1 OPEN READING FRAME 50"/>
    <property type="match status" value="1"/>
</dbReference>
<proteinExistence type="predicted"/>
<dbReference type="PANTHER" id="PTHR14553">
    <property type="entry name" value="UNCHARACTERIZED PROTEIN C1ORF50"/>
    <property type="match status" value="1"/>
</dbReference>
<protein>
    <recommendedName>
        <fullName evidence="2">DUF2452 domain-containing protein</fullName>
    </recommendedName>
</protein>
<dbReference type="AlphaFoldDB" id="A0A0B6Y9V5"/>
<organism evidence="1">
    <name type="scientific">Arion vulgaris</name>
    <dbReference type="NCBI Taxonomy" id="1028688"/>
    <lineage>
        <taxon>Eukaryota</taxon>
        <taxon>Metazoa</taxon>
        <taxon>Spiralia</taxon>
        <taxon>Lophotrochozoa</taxon>
        <taxon>Mollusca</taxon>
        <taxon>Gastropoda</taxon>
        <taxon>Heterobranchia</taxon>
        <taxon>Euthyneura</taxon>
        <taxon>Panpulmonata</taxon>
        <taxon>Eupulmonata</taxon>
        <taxon>Stylommatophora</taxon>
        <taxon>Helicina</taxon>
        <taxon>Arionoidea</taxon>
        <taxon>Arionidae</taxon>
        <taxon>Arion</taxon>
    </lineage>
</organism>
<evidence type="ECO:0000313" key="1">
    <source>
        <dbReference type="EMBL" id="CEK52606.1"/>
    </source>
</evidence>
<dbReference type="InterPro" id="IPR019534">
    <property type="entry name" value="DUF2452"/>
</dbReference>
<dbReference type="Pfam" id="PF10504">
    <property type="entry name" value="DUF2452"/>
    <property type="match status" value="1"/>
</dbReference>
<dbReference type="EMBL" id="HACG01005741">
    <property type="protein sequence ID" value="CEK52606.1"/>
    <property type="molecule type" value="Transcribed_RNA"/>
</dbReference>
<gene>
    <name evidence="1" type="primary">ORF17384</name>
</gene>
<reference evidence="1" key="1">
    <citation type="submission" date="2014-12" db="EMBL/GenBank/DDBJ databases">
        <title>Insight into the proteome of Arion vulgaris.</title>
        <authorList>
            <person name="Aradska J."/>
            <person name="Bulat T."/>
            <person name="Smidak R."/>
            <person name="Sarate P."/>
            <person name="Gangsoo J."/>
            <person name="Sialana F."/>
            <person name="Bilban M."/>
            <person name="Lubec G."/>
        </authorList>
    </citation>
    <scope>NUCLEOTIDE SEQUENCE</scope>
    <source>
        <tissue evidence="1">Skin</tissue>
    </source>
</reference>